<dbReference type="Proteomes" id="UP001549145">
    <property type="component" value="Unassembled WGS sequence"/>
</dbReference>
<evidence type="ECO:0000313" key="2">
    <source>
        <dbReference type="Proteomes" id="UP001549145"/>
    </source>
</evidence>
<protein>
    <recommendedName>
        <fullName evidence="3">Flagellar FliJ protein</fullName>
    </recommendedName>
</protein>
<gene>
    <name evidence="1" type="ORF">ABID43_000208</name>
</gene>
<sequence length="133" mass="14732">MTTRLRLIRAQRLLKVQEQMRGIAERDLAETRGKAAKVEADRAAMLATLAGETMHGLFLDAAARRLRALAGEATDLAATAAQQSETVRARGLAEKRAERQTESLVRLRAHEREQADMLEQLDLMVARAGTPRD</sequence>
<dbReference type="EMBL" id="JBEPMM010000001">
    <property type="protein sequence ID" value="MET3690689.1"/>
    <property type="molecule type" value="Genomic_DNA"/>
</dbReference>
<proteinExistence type="predicted"/>
<organism evidence="1 2">
    <name type="scientific">Methylobacterium goesingense</name>
    <dbReference type="NCBI Taxonomy" id="243690"/>
    <lineage>
        <taxon>Bacteria</taxon>
        <taxon>Pseudomonadati</taxon>
        <taxon>Pseudomonadota</taxon>
        <taxon>Alphaproteobacteria</taxon>
        <taxon>Hyphomicrobiales</taxon>
        <taxon>Methylobacteriaceae</taxon>
        <taxon>Methylobacterium</taxon>
    </lineage>
</organism>
<dbReference type="RefSeq" id="WP_238279924.1">
    <property type="nucleotide sequence ID" value="NZ_BPQL01000069.1"/>
</dbReference>
<keyword evidence="2" id="KW-1185">Reference proteome</keyword>
<accession>A0ABV2KZ77</accession>
<reference evidence="1 2" key="1">
    <citation type="submission" date="2024-06" db="EMBL/GenBank/DDBJ databases">
        <title>Genomic Encyclopedia of Type Strains, Phase IV (KMG-IV): sequencing the most valuable type-strain genomes for metagenomic binning, comparative biology and taxonomic classification.</title>
        <authorList>
            <person name="Goeker M."/>
        </authorList>
    </citation>
    <scope>NUCLEOTIDE SEQUENCE [LARGE SCALE GENOMIC DNA]</scope>
    <source>
        <strain evidence="1 2">DSM 21331</strain>
    </source>
</reference>
<evidence type="ECO:0008006" key="3">
    <source>
        <dbReference type="Google" id="ProtNLM"/>
    </source>
</evidence>
<name>A0ABV2KZ77_9HYPH</name>
<evidence type="ECO:0000313" key="1">
    <source>
        <dbReference type="EMBL" id="MET3690689.1"/>
    </source>
</evidence>
<comment type="caution">
    <text evidence="1">The sequence shown here is derived from an EMBL/GenBank/DDBJ whole genome shotgun (WGS) entry which is preliminary data.</text>
</comment>